<sequence length="283" mass="31642">MSDRDMRQVTRAGREPENLYCEGMEMNQDDLERDLGFRLLGEKFYLQALDQLSLNGLDEPSVLPGWTRKHVALHVTFNAEGFLRLLDWAKTGVENRMYPSREARDRQIEEAAAHTSGADTMTMAHEVAEELTEELGTMPEAAWSADLISGRGEPILAADIPWLRAREVWVHSLDLGIGMTTRDFPAEVVDRLLADVEDVWRRRDEPVHYRIALTDRPDRDEWVIASGPADQIPAQPVPLSGEAAEVLSFLTGRGWPNSVAEDEGKGGAGNIRPVDLPAPPPWL</sequence>
<proteinExistence type="predicted"/>
<dbReference type="Gene3D" id="3.30.1050.20">
    <property type="match status" value="1"/>
</dbReference>
<evidence type="ECO:0000256" key="1">
    <source>
        <dbReference type="SAM" id="MobiDB-lite"/>
    </source>
</evidence>
<dbReference type="Proteomes" id="UP001501586">
    <property type="component" value="Unassembled WGS sequence"/>
</dbReference>
<reference evidence="4" key="1">
    <citation type="journal article" date="2019" name="Int. J. Syst. Evol. Microbiol.">
        <title>The Global Catalogue of Microorganisms (GCM) 10K type strain sequencing project: providing services to taxonomists for standard genome sequencing and annotation.</title>
        <authorList>
            <consortium name="The Broad Institute Genomics Platform"/>
            <consortium name="The Broad Institute Genome Sequencing Center for Infectious Disease"/>
            <person name="Wu L."/>
            <person name="Ma J."/>
        </authorList>
    </citation>
    <scope>NUCLEOTIDE SEQUENCE [LARGE SCALE GENOMIC DNA]</scope>
    <source>
        <strain evidence="4">JCM 17458</strain>
    </source>
</reference>
<evidence type="ECO:0000313" key="4">
    <source>
        <dbReference type="Proteomes" id="UP001501586"/>
    </source>
</evidence>
<dbReference type="Pfam" id="PF11716">
    <property type="entry name" value="MDMPI_N"/>
    <property type="match status" value="1"/>
</dbReference>
<dbReference type="InterPro" id="IPR017517">
    <property type="entry name" value="Maleyloyr_isom"/>
</dbReference>
<dbReference type="Gene3D" id="1.20.120.450">
    <property type="entry name" value="dinb family like domain"/>
    <property type="match status" value="1"/>
</dbReference>
<dbReference type="NCBIfam" id="TIGR03083">
    <property type="entry name" value="maleylpyruvate isomerase family mycothiol-dependent enzyme"/>
    <property type="match status" value="1"/>
</dbReference>
<accession>A0ABP8EKH2</accession>
<keyword evidence="4" id="KW-1185">Reference proteome</keyword>
<name>A0ABP8EKH2_9MICO</name>
<evidence type="ECO:0000313" key="3">
    <source>
        <dbReference type="EMBL" id="GAA4284480.1"/>
    </source>
</evidence>
<dbReference type="SUPFAM" id="SSF109854">
    <property type="entry name" value="DinB/YfiT-like putative metalloenzymes"/>
    <property type="match status" value="1"/>
</dbReference>
<dbReference type="InterPro" id="IPR036527">
    <property type="entry name" value="SCP2_sterol-bd_dom_sf"/>
</dbReference>
<feature type="domain" description="Mycothiol-dependent maleylpyruvate isomerase metal-binding" evidence="2">
    <location>
        <begin position="49"/>
        <end position="175"/>
    </location>
</feature>
<dbReference type="GO" id="GO:0016853">
    <property type="term" value="F:isomerase activity"/>
    <property type="evidence" value="ECO:0007669"/>
    <property type="project" value="UniProtKB-KW"/>
</dbReference>
<comment type="caution">
    <text evidence="3">The sequence shown here is derived from an EMBL/GenBank/DDBJ whole genome shotgun (WGS) entry which is preliminary data.</text>
</comment>
<feature type="region of interest" description="Disordered" evidence="1">
    <location>
        <begin position="258"/>
        <end position="283"/>
    </location>
</feature>
<organism evidence="3 4">
    <name type="scientific">Brevibacterium daeguense</name>
    <dbReference type="NCBI Taxonomy" id="909936"/>
    <lineage>
        <taxon>Bacteria</taxon>
        <taxon>Bacillati</taxon>
        <taxon>Actinomycetota</taxon>
        <taxon>Actinomycetes</taxon>
        <taxon>Micrococcales</taxon>
        <taxon>Brevibacteriaceae</taxon>
        <taxon>Brevibacterium</taxon>
    </lineage>
</organism>
<dbReference type="InterPro" id="IPR034660">
    <property type="entry name" value="DinB/YfiT-like"/>
</dbReference>
<dbReference type="EMBL" id="BAABAZ010000006">
    <property type="protein sequence ID" value="GAA4284480.1"/>
    <property type="molecule type" value="Genomic_DNA"/>
</dbReference>
<dbReference type="InterPro" id="IPR024344">
    <property type="entry name" value="MDMPI_metal-binding"/>
</dbReference>
<gene>
    <name evidence="3" type="primary">nagL</name>
    <name evidence="3" type="ORF">GCM10022261_20110</name>
</gene>
<dbReference type="SUPFAM" id="SSF55718">
    <property type="entry name" value="SCP-like"/>
    <property type="match status" value="1"/>
</dbReference>
<protein>
    <submittedName>
        <fullName evidence="3">Mycothiol-dependent maleylpyruvate isomerase NagL</fullName>
    </submittedName>
</protein>
<evidence type="ECO:0000259" key="2">
    <source>
        <dbReference type="Pfam" id="PF11716"/>
    </source>
</evidence>
<keyword evidence="3" id="KW-0413">Isomerase</keyword>